<dbReference type="PANTHER" id="PTHR30055">
    <property type="entry name" value="HTH-TYPE TRANSCRIPTIONAL REGULATOR RUTR"/>
    <property type="match status" value="1"/>
</dbReference>
<protein>
    <submittedName>
        <fullName evidence="4">TetR/AcrR family transcriptional regulator</fullName>
    </submittedName>
</protein>
<keyword evidence="1 2" id="KW-0238">DNA-binding</keyword>
<accession>A0A221P6S4</accession>
<dbReference type="KEGG" id="splu:LK06_030475"/>
<dbReference type="InterPro" id="IPR001647">
    <property type="entry name" value="HTH_TetR"/>
</dbReference>
<dbReference type="PANTHER" id="PTHR30055:SF226">
    <property type="entry name" value="HTH-TYPE TRANSCRIPTIONAL REGULATOR PKSA"/>
    <property type="match status" value="1"/>
</dbReference>
<sequence length="220" mass="24139">MAAGELAPERRRRLLEVAAREFAARGYEHASLNAIIHTCGMSKSSFYHYMGSKAALFDTVVREATGALARRLRVPAPRELAGPHFWDRVTALLNDVLAAADREQWYAEAGKLFYLPDVPDGQGTVLREVLRSIHTWLTQALAVGRECGAVRDDLPASLQAALVGDVLQCLDRWSLQHLRESPAAVRADLMRAQIEVLHRLLAPSPRAAQPTGGTEQGAEP</sequence>
<dbReference type="PRINTS" id="PR00455">
    <property type="entry name" value="HTHTETR"/>
</dbReference>
<reference evidence="4 5" key="1">
    <citation type="submission" date="2017-07" db="EMBL/GenBank/DDBJ databases">
        <title>Genome sequence of Streptomyces pluripotens MUSC 137T.</title>
        <authorList>
            <person name="Ser H.-L."/>
            <person name="Lee L.-H."/>
        </authorList>
    </citation>
    <scope>NUCLEOTIDE SEQUENCE [LARGE SCALE GENOMIC DNA]</scope>
    <source>
        <strain evidence="4 5">MUSC 137</strain>
    </source>
</reference>
<dbReference type="PROSITE" id="PS50977">
    <property type="entry name" value="HTH_TETR_2"/>
    <property type="match status" value="1"/>
</dbReference>
<dbReference type="EMBL" id="CP022433">
    <property type="protein sequence ID" value="ASN27824.1"/>
    <property type="molecule type" value="Genomic_DNA"/>
</dbReference>
<dbReference type="RefSeq" id="WP_052269873.1">
    <property type="nucleotide sequence ID" value="NZ_CP021080.1"/>
</dbReference>
<evidence type="ECO:0000256" key="2">
    <source>
        <dbReference type="PROSITE-ProRule" id="PRU00335"/>
    </source>
</evidence>
<dbReference type="InterPro" id="IPR009057">
    <property type="entry name" value="Homeodomain-like_sf"/>
</dbReference>
<evidence type="ECO:0000313" key="5">
    <source>
        <dbReference type="Proteomes" id="UP000031501"/>
    </source>
</evidence>
<dbReference type="GO" id="GO:0000976">
    <property type="term" value="F:transcription cis-regulatory region binding"/>
    <property type="evidence" value="ECO:0007669"/>
    <property type="project" value="TreeGrafter"/>
</dbReference>
<evidence type="ECO:0000313" key="4">
    <source>
        <dbReference type="EMBL" id="ASN27824.1"/>
    </source>
</evidence>
<proteinExistence type="predicted"/>
<dbReference type="GO" id="GO:0003700">
    <property type="term" value="F:DNA-binding transcription factor activity"/>
    <property type="evidence" value="ECO:0007669"/>
    <property type="project" value="TreeGrafter"/>
</dbReference>
<dbReference type="STRING" id="1355015.LK06_030475"/>
<dbReference type="Gene3D" id="1.10.357.10">
    <property type="entry name" value="Tetracycline Repressor, domain 2"/>
    <property type="match status" value="1"/>
</dbReference>
<feature type="domain" description="HTH tetR-type" evidence="3">
    <location>
        <begin position="8"/>
        <end position="68"/>
    </location>
</feature>
<gene>
    <name evidence="4" type="ORF">LK07_31665</name>
</gene>
<dbReference type="OrthoDB" id="9805134at2"/>
<dbReference type="Proteomes" id="UP000031501">
    <property type="component" value="Chromosome"/>
</dbReference>
<dbReference type="InterPro" id="IPR050109">
    <property type="entry name" value="HTH-type_TetR-like_transc_reg"/>
</dbReference>
<evidence type="ECO:0000256" key="1">
    <source>
        <dbReference type="ARBA" id="ARBA00023125"/>
    </source>
</evidence>
<dbReference type="Pfam" id="PF00440">
    <property type="entry name" value="TetR_N"/>
    <property type="match status" value="1"/>
</dbReference>
<dbReference type="AlphaFoldDB" id="A0A221P6S4"/>
<name>A0A221P6S4_9ACTN</name>
<organism evidence="4 5">
    <name type="scientific">Streptomyces pluripotens</name>
    <dbReference type="NCBI Taxonomy" id="1355015"/>
    <lineage>
        <taxon>Bacteria</taxon>
        <taxon>Bacillati</taxon>
        <taxon>Actinomycetota</taxon>
        <taxon>Actinomycetes</taxon>
        <taxon>Kitasatosporales</taxon>
        <taxon>Streptomycetaceae</taxon>
        <taxon>Streptomyces</taxon>
    </lineage>
</organism>
<evidence type="ECO:0000259" key="3">
    <source>
        <dbReference type="PROSITE" id="PS50977"/>
    </source>
</evidence>
<feature type="DNA-binding region" description="H-T-H motif" evidence="2">
    <location>
        <begin position="31"/>
        <end position="50"/>
    </location>
</feature>
<dbReference type="SUPFAM" id="SSF46689">
    <property type="entry name" value="Homeodomain-like"/>
    <property type="match status" value="1"/>
</dbReference>
<keyword evidence="5" id="KW-1185">Reference proteome</keyword>